<feature type="transmembrane region" description="Helical" evidence="1">
    <location>
        <begin position="230"/>
        <end position="249"/>
    </location>
</feature>
<feature type="transmembrane region" description="Helical" evidence="1">
    <location>
        <begin position="307"/>
        <end position="326"/>
    </location>
</feature>
<dbReference type="AlphaFoldDB" id="A0A382BY47"/>
<feature type="transmembrane region" description="Helical" evidence="1">
    <location>
        <begin position="20"/>
        <end position="38"/>
    </location>
</feature>
<organism evidence="2">
    <name type="scientific">marine metagenome</name>
    <dbReference type="NCBI Taxonomy" id="408172"/>
    <lineage>
        <taxon>unclassified sequences</taxon>
        <taxon>metagenomes</taxon>
        <taxon>ecological metagenomes</taxon>
    </lineage>
</organism>
<feature type="transmembrane region" description="Helical" evidence="1">
    <location>
        <begin position="119"/>
        <end position="136"/>
    </location>
</feature>
<keyword evidence="1" id="KW-0812">Transmembrane</keyword>
<protein>
    <recommendedName>
        <fullName evidence="3">Glycosyltransferase RgtA/B/C/D-like domain-containing protein</fullName>
    </recommendedName>
</protein>
<proteinExistence type="predicted"/>
<feature type="transmembrane region" description="Helical" evidence="1">
    <location>
        <begin position="89"/>
        <end position="107"/>
    </location>
</feature>
<name>A0A382BY47_9ZZZZ</name>
<evidence type="ECO:0000256" key="1">
    <source>
        <dbReference type="SAM" id="Phobius"/>
    </source>
</evidence>
<feature type="transmembrane region" description="Helical" evidence="1">
    <location>
        <begin position="338"/>
        <end position="357"/>
    </location>
</feature>
<keyword evidence="1" id="KW-1133">Transmembrane helix</keyword>
<keyword evidence="1" id="KW-0472">Membrane</keyword>
<reference evidence="2" key="1">
    <citation type="submission" date="2018-05" db="EMBL/GenBank/DDBJ databases">
        <authorList>
            <person name="Lanie J.A."/>
            <person name="Ng W.-L."/>
            <person name="Kazmierczak K.M."/>
            <person name="Andrzejewski T.M."/>
            <person name="Davidsen T.M."/>
            <person name="Wayne K.J."/>
            <person name="Tettelin H."/>
            <person name="Glass J.I."/>
            <person name="Rusch D."/>
            <person name="Podicherti R."/>
            <person name="Tsui H.-C.T."/>
            <person name="Winkler M.E."/>
        </authorList>
    </citation>
    <scope>NUCLEOTIDE SEQUENCE</scope>
</reference>
<feature type="transmembrane region" description="Helical" evidence="1">
    <location>
        <begin position="369"/>
        <end position="390"/>
    </location>
</feature>
<evidence type="ECO:0000313" key="2">
    <source>
        <dbReference type="EMBL" id="SVB18736.1"/>
    </source>
</evidence>
<feature type="transmembrane region" description="Helical" evidence="1">
    <location>
        <begin position="182"/>
        <end position="210"/>
    </location>
</feature>
<evidence type="ECO:0008006" key="3">
    <source>
        <dbReference type="Google" id="ProtNLM"/>
    </source>
</evidence>
<sequence>MSRLVVTPLLLSPISRSVRYSFLAVIVLGTIIRLVGITTPLHGDELATISIWANMPLLSIPTHYEYPNNHIFHTLVVATIFKIFGLNPFLLRTPVLVCGIASIALAFLTTHRITRNAQAGLAVSLLIAINGGHIFYSTHARGYMLILLICQYIFHRLVVWIDESKISSRSTKEFFTFKELSIFAGLMVAGTWTIPTFVFFEGSLGLFFLISFLQSKRGKWFDIPSLYLKNLTVILICLLGLFVQYFIFISPEMLAMGISNAAQSELSFFPTAILKEWIQPIDTGELFVVSFLLVGLFTLFHLNRTTFILIVCLLVFPPTIIYIACLSELVTTVPHARVFFYLQPIFILCVVIGAFGLTSRLRNNLRKLVGKIVLGFILLLVTIMSGKELLQVTWPDRFARQPLDLVAKFVKSLGPNDLILLSHRPHVEYYLYGGKETTKRVNKIIDEGKLGDIYFVEYGKAEKSDSLRFNKEGVEYLRLNDYFQVVKTKEESTGILLPMELFASERRIGNFTFRKVNSQFVYNSYTLRSPKDWKRWSGMIHSTPIILEPPSMHSGKLPALKIKEPNTLIAYSEDEINDAVFSINIDLVTADRHIGKKMSYLHAVEEGGQYVSKSAWLVNEWVLDHPYGPDILNQHWQTKIFITEGKQPVEII</sequence>
<gene>
    <name evidence="2" type="ORF">METZ01_LOCUS171590</name>
</gene>
<accession>A0A382BY47</accession>
<feature type="non-terminal residue" evidence="2">
    <location>
        <position position="652"/>
    </location>
</feature>
<dbReference type="EMBL" id="UINC01031926">
    <property type="protein sequence ID" value="SVB18736.1"/>
    <property type="molecule type" value="Genomic_DNA"/>
</dbReference>
<feature type="transmembrane region" description="Helical" evidence="1">
    <location>
        <begin position="284"/>
        <end position="301"/>
    </location>
</feature>